<comment type="caution">
    <text evidence="1">The sequence shown here is derived from an EMBL/GenBank/DDBJ whole genome shotgun (WGS) entry which is preliminary data.</text>
</comment>
<proteinExistence type="predicted"/>
<reference evidence="1 2" key="1">
    <citation type="submission" date="2024-06" db="EMBL/GenBank/DDBJ databases">
        <title>Genomic Encyclopedia of Type Strains, Phase V (KMG-V): Genome sequencing to study the core and pangenomes of soil and plant-associated prokaryotes.</title>
        <authorList>
            <person name="Whitman W."/>
        </authorList>
    </citation>
    <scope>NUCLEOTIDE SEQUENCE [LARGE SCALE GENOMIC DNA]</scope>
    <source>
        <strain evidence="1 2">NE40</strain>
    </source>
</reference>
<sequence length="119" mass="13360">MKDSLRRGLIVRTAQAVIELKLLACASLFKFIVSKTIEPLIDMNYLSHSHHQYSYPSPYVQTFALSEECSMVPVPGTGTELHRMECSPQQESENPNELSGSTIAVIVIYMLQKLRSSND</sequence>
<protein>
    <submittedName>
        <fullName evidence="1">Uncharacterized protein</fullName>
    </submittedName>
</protein>
<evidence type="ECO:0000313" key="2">
    <source>
        <dbReference type="Proteomes" id="UP001549366"/>
    </source>
</evidence>
<name>A0ABV2SNZ0_9GAMM</name>
<gene>
    <name evidence="1" type="ORF">V5J35_004682</name>
</gene>
<dbReference type="RefSeq" id="WP_354009465.1">
    <property type="nucleotide sequence ID" value="NZ_JBEWTA010000001.1"/>
</dbReference>
<evidence type="ECO:0000313" key="1">
    <source>
        <dbReference type="EMBL" id="MET4759490.1"/>
    </source>
</evidence>
<dbReference type="EMBL" id="JBEWTB010000002">
    <property type="protein sequence ID" value="MET4759490.1"/>
    <property type="molecule type" value="Genomic_DNA"/>
</dbReference>
<organism evidence="1 2">
    <name type="scientific">Endozoicomonas lisbonensis</name>
    <dbReference type="NCBI Taxonomy" id="3120522"/>
    <lineage>
        <taxon>Bacteria</taxon>
        <taxon>Pseudomonadati</taxon>
        <taxon>Pseudomonadota</taxon>
        <taxon>Gammaproteobacteria</taxon>
        <taxon>Oceanospirillales</taxon>
        <taxon>Endozoicomonadaceae</taxon>
        <taxon>Endozoicomonas</taxon>
    </lineage>
</organism>
<dbReference type="Proteomes" id="UP001549366">
    <property type="component" value="Unassembled WGS sequence"/>
</dbReference>
<accession>A0ABV2SNZ0</accession>
<keyword evidence="2" id="KW-1185">Reference proteome</keyword>